<protein>
    <submittedName>
        <fullName evidence="1">Glycine dehydrogenase</fullName>
    </submittedName>
</protein>
<organism evidence="1 2">
    <name type="scientific">Salegentibacter mishustinae</name>
    <dbReference type="NCBI Taxonomy" id="270918"/>
    <lineage>
        <taxon>Bacteria</taxon>
        <taxon>Pseudomonadati</taxon>
        <taxon>Bacteroidota</taxon>
        <taxon>Flavobacteriia</taxon>
        <taxon>Flavobacteriales</taxon>
        <taxon>Flavobacteriaceae</taxon>
        <taxon>Salegentibacter</taxon>
    </lineage>
</organism>
<evidence type="ECO:0000313" key="2">
    <source>
        <dbReference type="Proteomes" id="UP000051643"/>
    </source>
</evidence>
<proteinExistence type="predicted"/>
<keyword evidence="2" id="KW-1185">Reference proteome</keyword>
<dbReference type="OrthoDB" id="1262821at2"/>
<dbReference type="RefSeq" id="WP_057482263.1">
    <property type="nucleotide sequence ID" value="NZ_BMWR01000001.1"/>
</dbReference>
<sequence>MPKRKFFIFDCSKAENCCDKSQYDEAGTREKLSMLMHLLLCKPCRKYTSKNTKLTHLIKKSKLKTCSEEEKKAWKNSIEKEMAKGES</sequence>
<dbReference type="EMBL" id="LKTP01000023">
    <property type="protein sequence ID" value="KRG28604.1"/>
    <property type="molecule type" value="Genomic_DNA"/>
</dbReference>
<dbReference type="Proteomes" id="UP000051643">
    <property type="component" value="Unassembled WGS sequence"/>
</dbReference>
<comment type="caution">
    <text evidence="1">The sequence shown here is derived from an EMBL/GenBank/DDBJ whole genome shotgun (WGS) entry which is preliminary data.</text>
</comment>
<dbReference type="AlphaFoldDB" id="A0A0Q9Z6M1"/>
<accession>A0A0Q9Z6M1</accession>
<evidence type="ECO:0000313" key="1">
    <source>
        <dbReference type="EMBL" id="KRG28604.1"/>
    </source>
</evidence>
<dbReference type="STRING" id="270918.APR42_07465"/>
<gene>
    <name evidence="1" type="ORF">APR42_07465</name>
</gene>
<reference evidence="1" key="1">
    <citation type="submission" date="2015-10" db="EMBL/GenBank/DDBJ databases">
        <title>Draft genome sequence of Salegentibacter mishustinae KCTC 12263.</title>
        <authorList>
            <person name="Lin W."/>
            <person name="Zheng Q."/>
        </authorList>
    </citation>
    <scope>NUCLEOTIDE SEQUENCE [LARGE SCALE GENOMIC DNA]</scope>
    <source>
        <strain evidence="1">KCTC 12263</strain>
    </source>
</reference>
<name>A0A0Q9Z6M1_9FLAO</name>